<dbReference type="GO" id="GO:0015935">
    <property type="term" value="C:small ribosomal subunit"/>
    <property type="evidence" value="ECO:0007669"/>
    <property type="project" value="TreeGrafter"/>
</dbReference>
<feature type="compositionally biased region" description="Basic residues" evidence="9">
    <location>
        <begin position="1"/>
        <end position="20"/>
    </location>
</feature>
<evidence type="ECO:0000256" key="5">
    <source>
        <dbReference type="ARBA" id="ARBA00022980"/>
    </source>
</evidence>
<sequence>MAHTASARKRIRQSQKKHARNSYVKTTLRTYNKKFNKALEAGDKEQVKELFHICQKKFAKAASKGVIHKKTASRKISRLAQAAKKVVD</sequence>
<dbReference type="Proteomes" id="UP000528322">
    <property type="component" value="Unassembled WGS sequence"/>
</dbReference>
<name>A0A7W7Y2L0_9BACT</name>
<dbReference type="FunFam" id="1.20.58.110:FF:000001">
    <property type="entry name" value="30S ribosomal protein S20"/>
    <property type="match status" value="1"/>
</dbReference>
<evidence type="ECO:0000256" key="9">
    <source>
        <dbReference type="SAM" id="MobiDB-lite"/>
    </source>
</evidence>
<gene>
    <name evidence="8" type="primary">rpsT</name>
    <name evidence="10" type="ORF">HNR37_000187</name>
</gene>
<dbReference type="EMBL" id="JACHID010000001">
    <property type="protein sequence ID" value="MBB5020884.1"/>
    <property type="molecule type" value="Genomic_DNA"/>
</dbReference>
<dbReference type="Pfam" id="PF01649">
    <property type="entry name" value="Ribosomal_S20p"/>
    <property type="match status" value="1"/>
</dbReference>
<evidence type="ECO:0000256" key="2">
    <source>
        <dbReference type="ARBA" id="ARBA00007634"/>
    </source>
</evidence>
<evidence type="ECO:0000256" key="6">
    <source>
        <dbReference type="ARBA" id="ARBA00023274"/>
    </source>
</evidence>
<organism evidence="10 11">
    <name type="scientific">Desulfurispira natronophila</name>
    <dbReference type="NCBI Taxonomy" id="682562"/>
    <lineage>
        <taxon>Bacteria</taxon>
        <taxon>Pseudomonadati</taxon>
        <taxon>Chrysiogenota</taxon>
        <taxon>Chrysiogenia</taxon>
        <taxon>Chrysiogenales</taxon>
        <taxon>Chrysiogenaceae</taxon>
        <taxon>Desulfurispira</taxon>
    </lineage>
</organism>
<evidence type="ECO:0000256" key="8">
    <source>
        <dbReference type="HAMAP-Rule" id="MF_00500"/>
    </source>
</evidence>
<proteinExistence type="inferred from homology"/>
<dbReference type="GO" id="GO:0070181">
    <property type="term" value="F:small ribosomal subunit rRNA binding"/>
    <property type="evidence" value="ECO:0007669"/>
    <property type="project" value="TreeGrafter"/>
</dbReference>
<comment type="caution">
    <text evidence="10">The sequence shown here is derived from an EMBL/GenBank/DDBJ whole genome shotgun (WGS) entry which is preliminary data.</text>
</comment>
<dbReference type="GO" id="GO:0003735">
    <property type="term" value="F:structural constituent of ribosome"/>
    <property type="evidence" value="ECO:0007669"/>
    <property type="project" value="InterPro"/>
</dbReference>
<protein>
    <recommendedName>
        <fullName evidence="7 8">Small ribosomal subunit protein bS20</fullName>
    </recommendedName>
</protein>
<evidence type="ECO:0000313" key="10">
    <source>
        <dbReference type="EMBL" id="MBB5020884.1"/>
    </source>
</evidence>
<keyword evidence="4 8" id="KW-0694">RNA-binding</keyword>
<keyword evidence="11" id="KW-1185">Reference proteome</keyword>
<comment type="similarity">
    <text evidence="2 8">Belongs to the bacterial ribosomal protein bS20 family.</text>
</comment>
<evidence type="ECO:0000256" key="7">
    <source>
        <dbReference type="ARBA" id="ARBA00035136"/>
    </source>
</evidence>
<comment type="function">
    <text evidence="1 8">Binds directly to 16S ribosomal RNA.</text>
</comment>
<evidence type="ECO:0000256" key="1">
    <source>
        <dbReference type="ARBA" id="ARBA00003134"/>
    </source>
</evidence>
<dbReference type="InterPro" id="IPR002583">
    <property type="entry name" value="Ribosomal_bS20"/>
</dbReference>
<evidence type="ECO:0000256" key="3">
    <source>
        <dbReference type="ARBA" id="ARBA00022730"/>
    </source>
</evidence>
<reference evidence="10 11" key="1">
    <citation type="submission" date="2020-08" db="EMBL/GenBank/DDBJ databases">
        <title>Genomic Encyclopedia of Type Strains, Phase IV (KMG-IV): sequencing the most valuable type-strain genomes for metagenomic binning, comparative biology and taxonomic classification.</title>
        <authorList>
            <person name="Goeker M."/>
        </authorList>
    </citation>
    <scope>NUCLEOTIDE SEQUENCE [LARGE SCALE GENOMIC DNA]</scope>
    <source>
        <strain evidence="10 11">DSM 22071</strain>
    </source>
</reference>
<dbReference type="HAMAP" id="MF_00500">
    <property type="entry name" value="Ribosomal_bS20"/>
    <property type="match status" value="1"/>
</dbReference>
<dbReference type="PANTHER" id="PTHR33398">
    <property type="entry name" value="30S RIBOSOMAL PROTEIN S20"/>
    <property type="match status" value="1"/>
</dbReference>
<evidence type="ECO:0000256" key="4">
    <source>
        <dbReference type="ARBA" id="ARBA00022884"/>
    </source>
</evidence>
<dbReference type="Gene3D" id="1.20.58.110">
    <property type="entry name" value="Ribosomal protein S20"/>
    <property type="match status" value="1"/>
</dbReference>
<keyword evidence="3 8" id="KW-0699">rRNA-binding</keyword>
<keyword evidence="6 8" id="KW-0687">Ribonucleoprotein</keyword>
<dbReference type="AlphaFoldDB" id="A0A7W7Y2L0"/>
<dbReference type="InterPro" id="IPR036510">
    <property type="entry name" value="Ribosomal_bS20_sf"/>
</dbReference>
<dbReference type="NCBIfam" id="TIGR00029">
    <property type="entry name" value="S20"/>
    <property type="match status" value="1"/>
</dbReference>
<evidence type="ECO:0000313" key="11">
    <source>
        <dbReference type="Proteomes" id="UP000528322"/>
    </source>
</evidence>
<keyword evidence="5 8" id="KW-0689">Ribosomal protein</keyword>
<dbReference type="RefSeq" id="WP_183728483.1">
    <property type="nucleotide sequence ID" value="NZ_JACHID010000001.1"/>
</dbReference>
<accession>A0A7W7Y2L0</accession>
<dbReference type="SUPFAM" id="SSF46992">
    <property type="entry name" value="Ribosomal protein S20"/>
    <property type="match status" value="1"/>
</dbReference>
<feature type="region of interest" description="Disordered" evidence="9">
    <location>
        <begin position="1"/>
        <end position="22"/>
    </location>
</feature>
<dbReference type="GO" id="GO:0005829">
    <property type="term" value="C:cytosol"/>
    <property type="evidence" value="ECO:0007669"/>
    <property type="project" value="TreeGrafter"/>
</dbReference>
<dbReference type="GO" id="GO:0006412">
    <property type="term" value="P:translation"/>
    <property type="evidence" value="ECO:0007669"/>
    <property type="project" value="UniProtKB-UniRule"/>
</dbReference>
<dbReference type="PANTHER" id="PTHR33398:SF1">
    <property type="entry name" value="SMALL RIBOSOMAL SUBUNIT PROTEIN BS20C"/>
    <property type="match status" value="1"/>
</dbReference>